<comment type="cofactor">
    <cofactor evidence="1">
        <name>Ca(2+)</name>
        <dbReference type="ChEBI" id="CHEBI:29108"/>
    </cofactor>
</comment>
<dbReference type="GO" id="GO:0006516">
    <property type="term" value="P:glycoprotein catabolic process"/>
    <property type="evidence" value="ECO:0007669"/>
    <property type="project" value="TreeGrafter"/>
</dbReference>
<dbReference type="AlphaFoldDB" id="A0A399CXC8"/>
<dbReference type="Pfam" id="PF17678">
    <property type="entry name" value="Glyco_hydro_92N"/>
    <property type="match status" value="1"/>
</dbReference>
<dbReference type="GO" id="GO:0005829">
    <property type="term" value="C:cytosol"/>
    <property type="evidence" value="ECO:0007669"/>
    <property type="project" value="TreeGrafter"/>
</dbReference>
<dbReference type="InterPro" id="IPR012939">
    <property type="entry name" value="Glyco_hydro_92"/>
</dbReference>
<feature type="domain" description="Glycosyl hydrolase family 92 N-terminal" evidence="5">
    <location>
        <begin position="32"/>
        <end position="264"/>
    </location>
</feature>
<comment type="subunit">
    <text evidence="2">Monomer.</text>
</comment>
<accession>A0A399CXC8</accession>
<sequence length="758" mass="86599">MKSEVMKKYSLITLILVFSISILCNGQKPVDYVDPFITTQGDHGHWHPAALVPFGLVKLGPDTYPGSLTADGDFAHSGYDYSDKQIRGFSHFRKGSSGGTAICDRAGLLSIIPFANGHNESFFKSPVADIDKTSEKATPGYYSVQLDKEKIRAELTSSIHVGLHRYTFPKGKNAKLYLYEGNQERSVNISGAPKGAHVIEGEQQTYYGSIFFTVHFNLPIANTKAWCAETIKDTDKLDKQDAGGWILDFGDLKGKQLLVKVGVSHTSIEAARNNLESECSGWSFASLQKKSNNDWNEVLKKIIVEGDKEYKTIFYTALYHTCFLPVNMTDVEGTYPGLDRKNHKADGYIHYDNYAFWDSFRTKYPLYSLFQPAVYRDIVKSLSNIYKQADNWDPFPDSEHPPHGEKSFLAQGKDGYLVTSTCRHEHMIMVMVDAYFKGLFDVDIQEVYPYLKQEVLLQMPEKYDKIGFIPKRPDQTGEYCWDNWCLAQVAKDIGKQEDYQYFMKRADYWKNTWDSSIKYFRARAADGSWLDFPEDPAMNREKYTYEGSKWHWRWNVLHDMPALISAFGGEEAFVKELSYFFDNDLYTAGNQIDLQAPFLFNYSGAPWLTQKWVRKILTEPIVQKYGTHDFFPEPIFDRVYKATPDGYLEEMDDDYGCMSGWFAMSAMGLFQVCPGDPVYQITAPIFKSVKIELDDPVYPGKEFIIKAAKLSKTNMYIQSARLNGKPLNRSWISHEELVNGGELIFEMGPEPNKAWGTD</sequence>
<dbReference type="Gene3D" id="2.70.98.10">
    <property type="match status" value="1"/>
</dbReference>
<dbReference type="Proteomes" id="UP000266441">
    <property type="component" value="Unassembled WGS sequence"/>
</dbReference>
<dbReference type="NCBIfam" id="TIGR01180">
    <property type="entry name" value="aman2_put"/>
    <property type="match status" value="1"/>
</dbReference>
<proteinExistence type="predicted"/>
<protein>
    <submittedName>
        <fullName evidence="6">Glycoside hydrolase family 92 protein</fullName>
    </submittedName>
</protein>
<dbReference type="InterPro" id="IPR005887">
    <property type="entry name" value="GH92_a_mannosidase_put"/>
</dbReference>
<dbReference type="PANTHER" id="PTHR12143">
    <property type="entry name" value="PEPTIDE N-GLYCANASE PNGASE -RELATED"/>
    <property type="match status" value="1"/>
</dbReference>
<name>A0A399CXC8_9BACT</name>
<evidence type="ECO:0000259" key="4">
    <source>
        <dbReference type="Pfam" id="PF07971"/>
    </source>
</evidence>
<dbReference type="EMBL" id="QWET01000014">
    <property type="protein sequence ID" value="RIH64017.1"/>
    <property type="molecule type" value="Genomic_DNA"/>
</dbReference>
<evidence type="ECO:0000313" key="7">
    <source>
        <dbReference type="Proteomes" id="UP000266441"/>
    </source>
</evidence>
<dbReference type="Gene3D" id="3.30.2080.10">
    <property type="entry name" value="GH92 mannosidase domain"/>
    <property type="match status" value="1"/>
</dbReference>
<dbReference type="InterPro" id="IPR014718">
    <property type="entry name" value="GH-type_carb-bd"/>
</dbReference>
<dbReference type="SUPFAM" id="SSF48208">
    <property type="entry name" value="Six-hairpin glycosidases"/>
    <property type="match status" value="1"/>
</dbReference>
<reference evidence="6 7" key="1">
    <citation type="journal article" date="2015" name="Int. J. Syst. Evol. Microbiol.">
        <title>Mariniphaga sediminis sp. nov., isolated from coastal sediment.</title>
        <authorList>
            <person name="Wang F.Q."/>
            <person name="Shen Q.Y."/>
            <person name="Chen G.J."/>
            <person name="Du Z.J."/>
        </authorList>
    </citation>
    <scope>NUCLEOTIDE SEQUENCE [LARGE SCALE GENOMIC DNA]</scope>
    <source>
        <strain evidence="6 7">SY21</strain>
    </source>
</reference>
<evidence type="ECO:0000256" key="1">
    <source>
        <dbReference type="ARBA" id="ARBA00001913"/>
    </source>
</evidence>
<dbReference type="GO" id="GO:0030246">
    <property type="term" value="F:carbohydrate binding"/>
    <property type="evidence" value="ECO:0007669"/>
    <property type="project" value="InterPro"/>
</dbReference>
<dbReference type="InterPro" id="IPR050883">
    <property type="entry name" value="PNGase"/>
</dbReference>
<dbReference type="GO" id="GO:0000224">
    <property type="term" value="F:peptide-N4-(N-acetyl-beta-glucosaminyl)asparagine amidase activity"/>
    <property type="evidence" value="ECO:0007669"/>
    <property type="project" value="TreeGrafter"/>
</dbReference>
<dbReference type="InterPro" id="IPR008928">
    <property type="entry name" value="6-hairpin_glycosidase_sf"/>
</dbReference>
<dbReference type="InterPro" id="IPR041371">
    <property type="entry name" value="GH92_N"/>
</dbReference>
<keyword evidence="3" id="KW-0106">Calcium</keyword>
<dbReference type="GO" id="GO:0005975">
    <property type="term" value="P:carbohydrate metabolic process"/>
    <property type="evidence" value="ECO:0007669"/>
    <property type="project" value="InterPro"/>
</dbReference>
<feature type="domain" description="Glycosyl hydrolase family 92" evidence="4">
    <location>
        <begin position="271"/>
        <end position="619"/>
    </location>
</feature>
<feature type="domain" description="Glycosyl hydrolase family 92" evidence="4">
    <location>
        <begin position="635"/>
        <end position="749"/>
    </location>
</feature>
<dbReference type="Gene3D" id="1.20.1610.10">
    <property type="entry name" value="alpha-1,2-mannosidases domains"/>
    <property type="match status" value="1"/>
</dbReference>
<dbReference type="PANTHER" id="PTHR12143:SF39">
    <property type="entry name" value="SECRETED PROTEIN"/>
    <property type="match status" value="1"/>
</dbReference>
<dbReference type="Gene3D" id="1.20.1050.60">
    <property type="entry name" value="alpha-1,2-mannosidase"/>
    <property type="match status" value="1"/>
</dbReference>
<keyword evidence="7" id="KW-1185">Reference proteome</keyword>
<comment type="caution">
    <text evidence="6">The sequence shown here is derived from an EMBL/GenBank/DDBJ whole genome shotgun (WGS) entry which is preliminary data.</text>
</comment>
<keyword evidence="6" id="KW-0378">Hydrolase</keyword>
<gene>
    <name evidence="6" type="ORF">D1164_16935</name>
</gene>
<organism evidence="6 7">
    <name type="scientific">Mariniphaga sediminis</name>
    <dbReference type="NCBI Taxonomy" id="1628158"/>
    <lineage>
        <taxon>Bacteria</taxon>
        <taxon>Pseudomonadati</taxon>
        <taxon>Bacteroidota</taxon>
        <taxon>Bacteroidia</taxon>
        <taxon>Marinilabiliales</taxon>
        <taxon>Prolixibacteraceae</taxon>
        <taxon>Mariniphaga</taxon>
    </lineage>
</organism>
<dbReference type="Pfam" id="PF07971">
    <property type="entry name" value="Glyco_hydro_92"/>
    <property type="match status" value="2"/>
</dbReference>
<dbReference type="OrthoDB" id="9762711at2"/>
<evidence type="ECO:0000259" key="5">
    <source>
        <dbReference type="Pfam" id="PF17678"/>
    </source>
</evidence>
<evidence type="ECO:0000313" key="6">
    <source>
        <dbReference type="EMBL" id="RIH64017.1"/>
    </source>
</evidence>
<evidence type="ECO:0000256" key="3">
    <source>
        <dbReference type="ARBA" id="ARBA00022837"/>
    </source>
</evidence>
<evidence type="ECO:0000256" key="2">
    <source>
        <dbReference type="ARBA" id="ARBA00011245"/>
    </source>
</evidence>